<dbReference type="InterPro" id="IPR036979">
    <property type="entry name" value="CM_dom_sf"/>
</dbReference>
<dbReference type="UniPathway" id="UPA00120">
    <property type="reaction ID" value="UER00203"/>
</dbReference>
<evidence type="ECO:0000256" key="1">
    <source>
        <dbReference type="ARBA" id="ARBA00000824"/>
    </source>
</evidence>
<evidence type="ECO:0000259" key="24">
    <source>
        <dbReference type="PROSITE" id="PS51671"/>
    </source>
</evidence>
<dbReference type="Pfam" id="PF00800">
    <property type="entry name" value="PDT"/>
    <property type="match status" value="1"/>
</dbReference>
<evidence type="ECO:0000256" key="18">
    <source>
        <dbReference type="ARBA" id="ARBA00047848"/>
    </source>
</evidence>
<evidence type="ECO:0000256" key="21">
    <source>
        <dbReference type="SAM" id="Coils"/>
    </source>
</evidence>
<accession>A0A8J7RL16</accession>
<gene>
    <name evidence="25" type="primary">pheA</name>
    <name evidence="25" type="ORF">NATSA_08905</name>
</gene>
<keyword evidence="26" id="KW-1185">Reference proteome</keyword>
<protein>
    <recommendedName>
        <fullName evidence="8">Bifunctional chorismate mutase/prephenate dehydratase</fullName>
        <ecNumber evidence="7">4.2.1.51</ecNumber>
        <ecNumber evidence="6">5.4.99.5</ecNumber>
    </recommendedName>
    <alternativeName>
        <fullName evidence="17">Chorismate mutase-prephenate dehydratase</fullName>
    </alternativeName>
    <alternativeName>
        <fullName evidence="16">p-protein</fullName>
    </alternativeName>
</protein>
<evidence type="ECO:0000256" key="13">
    <source>
        <dbReference type="ARBA" id="ARBA00023235"/>
    </source>
</evidence>
<evidence type="ECO:0000259" key="23">
    <source>
        <dbReference type="PROSITE" id="PS51171"/>
    </source>
</evidence>
<dbReference type="NCBIfam" id="NF008865">
    <property type="entry name" value="PRK11898.1"/>
    <property type="match status" value="1"/>
</dbReference>
<keyword evidence="10" id="KW-0028">Amino-acid biosynthesis</keyword>
<dbReference type="InterPro" id="IPR036263">
    <property type="entry name" value="Chorismate_II_sf"/>
</dbReference>
<feature type="binding site" evidence="19">
    <location>
        <position position="55"/>
    </location>
    <ligand>
        <name>substrate</name>
    </ligand>
</feature>
<evidence type="ECO:0000313" key="26">
    <source>
        <dbReference type="Proteomes" id="UP000673975"/>
    </source>
</evidence>
<keyword evidence="15" id="KW-0511">Multifunctional enzyme</keyword>
<keyword evidence="14 25" id="KW-0456">Lyase</keyword>
<dbReference type="InterPro" id="IPR008242">
    <property type="entry name" value="Chor_mutase/pphenate_deHydtase"/>
</dbReference>
<feature type="binding site" evidence="19">
    <location>
        <position position="35"/>
    </location>
    <ligand>
        <name>substrate</name>
    </ligand>
</feature>
<evidence type="ECO:0000256" key="7">
    <source>
        <dbReference type="ARBA" id="ARBA00013147"/>
    </source>
</evidence>
<dbReference type="RefSeq" id="WP_210511818.1">
    <property type="nucleotide sequence ID" value="NZ_JAFIDN010000006.1"/>
</dbReference>
<evidence type="ECO:0000256" key="3">
    <source>
        <dbReference type="ARBA" id="ARBA00004496"/>
    </source>
</evidence>
<evidence type="ECO:0000256" key="8">
    <source>
        <dbReference type="ARBA" id="ARBA00014401"/>
    </source>
</evidence>
<dbReference type="SUPFAM" id="SSF55021">
    <property type="entry name" value="ACT-like"/>
    <property type="match status" value="1"/>
</dbReference>
<evidence type="ECO:0000256" key="2">
    <source>
        <dbReference type="ARBA" id="ARBA00002364"/>
    </source>
</evidence>
<comment type="caution">
    <text evidence="25">The sequence shown here is derived from an EMBL/GenBank/DDBJ whole genome shotgun (WGS) entry which is preliminary data.</text>
</comment>
<dbReference type="Gene3D" id="1.20.59.10">
    <property type="entry name" value="Chorismate mutase"/>
    <property type="match status" value="1"/>
</dbReference>
<reference evidence="25" key="1">
    <citation type="submission" date="2021-02" db="EMBL/GenBank/DDBJ databases">
        <title>Natronogracilivirga saccharolytica gen. nov. sp. nov. a new anaerobic, haloalkiliphilic carbohydrate-fermenting bacterium from soda lake and proposing of Cyclonatronumiaceae fam. nov. in the phylum Balneolaeota.</title>
        <authorList>
            <person name="Zhilina T.N."/>
            <person name="Sorokin D.Y."/>
            <person name="Zavarzina D.G."/>
            <person name="Toshchakov S.V."/>
            <person name="Kublanov I.V."/>
        </authorList>
    </citation>
    <scope>NUCLEOTIDE SEQUENCE</scope>
    <source>
        <strain evidence="25">Z-1702</strain>
    </source>
</reference>
<evidence type="ECO:0000256" key="20">
    <source>
        <dbReference type="PIRSR" id="PIRSR001500-2"/>
    </source>
</evidence>
<dbReference type="CDD" id="cd04905">
    <property type="entry name" value="ACT_CM-PDT"/>
    <property type="match status" value="1"/>
</dbReference>
<dbReference type="Proteomes" id="UP000673975">
    <property type="component" value="Unassembled WGS sequence"/>
</dbReference>
<dbReference type="SMART" id="SM00830">
    <property type="entry name" value="CM_2"/>
    <property type="match status" value="1"/>
</dbReference>
<evidence type="ECO:0000256" key="11">
    <source>
        <dbReference type="ARBA" id="ARBA00023141"/>
    </source>
</evidence>
<name>A0A8J7RL16_9BACT</name>
<comment type="pathway">
    <text evidence="4">Amino-acid biosynthesis; L-phenylalanine biosynthesis; phenylpyruvate from prephenate: step 1/1.</text>
</comment>
<dbReference type="UniPathway" id="UPA00121">
    <property type="reaction ID" value="UER00345"/>
</dbReference>
<comment type="catalytic activity">
    <reaction evidence="1">
        <text>chorismate = prephenate</text>
        <dbReference type="Rhea" id="RHEA:13897"/>
        <dbReference type="ChEBI" id="CHEBI:29748"/>
        <dbReference type="ChEBI" id="CHEBI:29934"/>
        <dbReference type="EC" id="5.4.99.5"/>
    </reaction>
</comment>
<sequence>MSEKKKYPEEKENISDYRKQIDQLDKQLIRTLAERHSVVREVFANKIEDDDTIRDVHREDALLKKVREMALEEGIDPYFTEQLFREIIYQSVRFQSHSLLDHQNNKLDVRTISVSYQGTRGAYSHQAAMRHFSERYDDVRCVGFKTFEQAAIAVEEGETDVAILPIENTTAGSINDTYDLLAEKELHIIGEEILRVNHCLMTCEPAPLSSVRRILSHPQAISQCSRFLAEMTHCRIEPYTDTAMAAQKVMEDGDPTQAAIASTYAAELYDLDIIAKDLANQPGNYTRFVIVSRDPVVCDPQIPTKTSLLLATVHEKGALLQCLKVLDRYGINMTKLESRPRIGKPWQYLFYVDLEGNKEESGMKKALKEIENKAAHFKILGCYPSQVEE</sequence>
<dbReference type="GO" id="GO:0004106">
    <property type="term" value="F:chorismate mutase activity"/>
    <property type="evidence" value="ECO:0007669"/>
    <property type="project" value="UniProtKB-EC"/>
</dbReference>
<feature type="binding site" evidence="19">
    <location>
        <position position="59"/>
    </location>
    <ligand>
        <name>substrate</name>
    </ligand>
</feature>
<dbReference type="PROSITE" id="PS51671">
    <property type="entry name" value="ACT"/>
    <property type="match status" value="1"/>
</dbReference>
<dbReference type="Gene3D" id="3.40.190.10">
    <property type="entry name" value="Periplasmic binding protein-like II"/>
    <property type="match status" value="2"/>
</dbReference>
<feature type="domain" description="Prephenate dehydratase" evidence="23">
    <location>
        <begin position="113"/>
        <end position="293"/>
    </location>
</feature>
<feature type="domain" description="Chorismate mutase" evidence="22">
    <location>
        <begin position="8"/>
        <end position="99"/>
    </location>
</feature>
<evidence type="ECO:0000256" key="16">
    <source>
        <dbReference type="ARBA" id="ARBA00031175"/>
    </source>
</evidence>
<keyword evidence="9" id="KW-0963">Cytoplasm</keyword>
<dbReference type="InterPro" id="IPR002912">
    <property type="entry name" value="ACT_dom"/>
</dbReference>
<dbReference type="EC" id="5.4.99.5" evidence="6"/>
<comment type="catalytic activity">
    <reaction evidence="18">
        <text>prephenate + H(+) = 3-phenylpyruvate + CO2 + H2O</text>
        <dbReference type="Rhea" id="RHEA:21648"/>
        <dbReference type="ChEBI" id="CHEBI:15377"/>
        <dbReference type="ChEBI" id="CHEBI:15378"/>
        <dbReference type="ChEBI" id="CHEBI:16526"/>
        <dbReference type="ChEBI" id="CHEBI:18005"/>
        <dbReference type="ChEBI" id="CHEBI:29934"/>
        <dbReference type="EC" id="4.2.1.51"/>
    </reaction>
</comment>
<evidence type="ECO:0000256" key="5">
    <source>
        <dbReference type="ARBA" id="ARBA00004817"/>
    </source>
</evidence>
<comment type="subcellular location">
    <subcellularLocation>
        <location evidence="3">Cytoplasm</location>
    </subcellularLocation>
</comment>
<evidence type="ECO:0000256" key="15">
    <source>
        <dbReference type="ARBA" id="ARBA00023268"/>
    </source>
</evidence>
<keyword evidence="21" id="KW-0175">Coiled coil</keyword>
<dbReference type="Gene3D" id="3.30.70.260">
    <property type="match status" value="1"/>
</dbReference>
<dbReference type="PIRSF" id="PIRSF001500">
    <property type="entry name" value="Chor_mut_pdt_Ppr"/>
    <property type="match status" value="1"/>
</dbReference>
<keyword evidence="11" id="KW-0057">Aromatic amino acid biosynthesis</keyword>
<feature type="site" description="Essential for prephenate dehydratase activity" evidence="20">
    <location>
        <position position="286"/>
    </location>
</feature>
<evidence type="ECO:0000256" key="10">
    <source>
        <dbReference type="ARBA" id="ARBA00022605"/>
    </source>
</evidence>
<keyword evidence="12" id="KW-0584">Phenylalanine biosynthesis</keyword>
<feature type="binding site" evidence="19">
    <location>
        <position position="18"/>
    </location>
    <ligand>
        <name>substrate</name>
    </ligand>
</feature>
<feature type="binding site" evidence="19">
    <location>
        <position position="91"/>
    </location>
    <ligand>
        <name>substrate</name>
    </ligand>
</feature>
<evidence type="ECO:0000256" key="14">
    <source>
        <dbReference type="ARBA" id="ARBA00023239"/>
    </source>
</evidence>
<feature type="coiled-coil region" evidence="21">
    <location>
        <begin position="7"/>
        <end position="34"/>
    </location>
</feature>
<dbReference type="GO" id="GO:0009094">
    <property type="term" value="P:L-phenylalanine biosynthetic process"/>
    <property type="evidence" value="ECO:0007669"/>
    <property type="project" value="UniProtKB-UniPathway"/>
</dbReference>
<evidence type="ECO:0000256" key="4">
    <source>
        <dbReference type="ARBA" id="ARBA00004741"/>
    </source>
</evidence>
<dbReference type="GO" id="GO:0004664">
    <property type="term" value="F:prephenate dehydratase activity"/>
    <property type="evidence" value="ECO:0007669"/>
    <property type="project" value="UniProtKB-EC"/>
</dbReference>
<dbReference type="InterPro" id="IPR001086">
    <property type="entry name" value="Preph_deHydtase"/>
</dbReference>
<organism evidence="25 26">
    <name type="scientific">Natronogracilivirga saccharolytica</name>
    <dbReference type="NCBI Taxonomy" id="2812953"/>
    <lineage>
        <taxon>Bacteria</taxon>
        <taxon>Pseudomonadati</taxon>
        <taxon>Balneolota</taxon>
        <taxon>Balneolia</taxon>
        <taxon>Balneolales</taxon>
        <taxon>Cyclonatronaceae</taxon>
        <taxon>Natronogracilivirga</taxon>
    </lineage>
</organism>
<dbReference type="AlphaFoldDB" id="A0A8J7RL16"/>
<dbReference type="EMBL" id="JAFIDN010000006">
    <property type="protein sequence ID" value="MBP3192780.1"/>
    <property type="molecule type" value="Genomic_DNA"/>
</dbReference>
<evidence type="ECO:0000313" key="25">
    <source>
        <dbReference type="EMBL" id="MBP3192780.1"/>
    </source>
</evidence>
<evidence type="ECO:0000256" key="6">
    <source>
        <dbReference type="ARBA" id="ARBA00012404"/>
    </source>
</evidence>
<evidence type="ECO:0000256" key="9">
    <source>
        <dbReference type="ARBA" id="ARBA00022490"/>
    </source>
</evidence>
<dbReference type="PANTHER" id="PTHR21022:SF19">
    <property type="entry name" value="PREPHENATE DEHYDRATASE-RELATED"/>
    <property type="match status" value="1"/>
</dbReference>
<evidence type="ECO:0000256" key="19">
    <source>
        <dbReference type="PIRSR" id="PIRSR001500-1"/>
    </source>
</evidence>
<dbReference type="InterPro" id="IPR002701">
    <property type="entry name" value="CM_II_prokaryot"/>
</dbReference>
<feature type="domain" description="ACT" evidence="24">
    <location>
        <begin position="307"/>
        <end position="384"/>
    </location>
</feature>
<evidence type="ECO:0000256" key="12">
    <source>
        <dbReference type="ARBA" id="ARBA00023222"/>
    </source>
</evidence>
<dbReference type="PROSITE" id="PS51168">
    <property type="entry name" value="CHORISMATE_MUT_2"/>
    <property type="match status" value="1"/>
</dbReference>
<proteinExistence type="predicted"/>
<keyword evidence="13" id="KW-0413">Isomerase</keyword>
<evidence type="ECO:0000256" key="17">
    <source>
        <dbReference type="ARBA" id="ARBA00031520"/>
    </source>
</evidence>
<comment type="pathway">
    <text evidence="5">Metabolic intermediate biosynthesis; prephenate biosynthesis; prephenate from chorismate: step 1/1.</text>
</comment>
<dbReference type="PROSITE" id="PS00857">
    <property type="entry name" value="PREPHENATE_DEHYDR_1"/>
    <property type="match status" value="1"/>
</dbReference>
<feature type="binding site" evidence="19">
    <location>
        <position position="95"/>
    </location>
    <ligand>
        <name>substrate</name>
    </ligand>
</feature>
<comment type="function">
    <text evidence="2">Catalyzes the Claisen rearrangement of chorismate to prephenate and the decarboxylation/dehydration of prephenate to phenylpyruvate.</text>
</comment>
<dbReference type="PANTHER" id="PTHR21022">
    <property type="entry name" value="PREPHENATE DEHYDRATASE P PROTEIN"/>
    <property type="match status" value="1"/>
</dbReference>
<dbReference type="CDD" id="cd13631">
    <property type="entry name" value="PBP2_Ct-PDT_like"/>
    <property type="match status" value="1"/>
</dbReference>
<dbReference type="PROSITE" id="PS51171">
    <property type="entry name" value="PREPHENATE_DEHYDR_3"/>
    <property type="match status" value="1"/>
</dbReference>
<feature type="binding site" evidence="19">
    <location>
        <position position="46"/>
    </location>
    <ligand>
        <name>substrate</name>
    </ligand>
</feature>
<dbReference type="GO" id="GO:0005737">
    <property type="term" value="C:cytoplasm"/>
    <property type="evidence" value="ECO:0007669"/>
    <property type="project" value="UniProtKB-SubCell"/>
</dbReference>
<dbReference type="GO" id="GO:0046417">
    <property type="term" value="P:chorismate metabolic process"/>
    <property type="evidence" value="ECO:0007669"/>
    <property type="project" value="InterPro"/>
</dbReference>
<evidence type="ECO:0000259" key="22">
    <source>
        <dbReference type="PROSITE" id="PS51168"/>
    </source>
</evidence>
<dbReference type="EC" id="4.2.1.51" evidence="7"/>
<dbReference type="InterPro" id="IPR045865">
    <property type="entry name" value="ACT-like_dom_sf"/>
</dbReference>
<dbReference type="PROSITE" id="PS00858">
    <property type="entry name" value="PREPHENATE_DEHYDR_2"/>
    <property type="match status" value="1"/>
</dbReference>
<dbReference type="SUPFAM" id="SSF53850">
    <property type="entry name" value="Periplasmic binding protein-like II"/>
    <property type="match status" value="1"/>
</dbReference>
<dbReference type="InterPro" id="IPR018528">
    <property type="entry name" value="Preph_deHydtase_CS"/>
</dbReference>
<dbReference type="Pfam" id="PF01817">
    <property type="entry name" value="CM_2"/>
    <property type="match status" value="1"/>
</dbReference>
<dbReference type="SUPFAM" id="SSF48600">
    <property type="entry name" value="Chorismate mutase II"/>
    <property type="match status" value="1"/>
</dbReference>